<dbReference type="InterPro" id="IPR032724">
    <property type="entry name" value="SCP1.201-like"/>
</dbReference>
<name>A0A3B0XU80_9ZZZZ</name>
<dbReference type="Pfam" id="PF14428">
    <property type="entry name" value="DddA-like"/>
    <property type="match status" value="1"/>
</dbReference>
<dbReference type="AlphaFoldDB" id="A0A3B0XU80"/>
<protein>
    <submittedName>
        <fullName evidence="1">Uncharacterized protein</fullName>
    </submittedName>
</protein>
<reference evidence="1" key="1">
    <citation type="submission" date="2018-06" db="EMBL/GenBank/DDBJ databases">
        <authorList>
            <person name="Zhirakovskaya E."/>
        </authorList>
    </citation>
    <scope>NUCLEOTIDE SEQUENCE</scope>
</reference>
<organism evidence="1">
    <name type="scientific">hydrothermal vent metagenome</name>
    <dbReference type="NCBI Taxonomy" id="652676"/>
    <lineage>
        <taxon>unclassified sequences</taxon>
        <taxon>metagenomes</taxon>
        <taxon>ecological metagenomes</taxon>
    </lineage>
</organism>
<feature type="non-terminal residue" evidence="1">
    <location>
        <position position="1"/>
    </location>
</feature>
<gene>
    <name evidence="1" type="ORF">MNBD_GAMMA12-1241</name>
</gene>
<evidence type="ECO:0000313" key="1">
    <source>
        <dbReference type="EMBL" id="VAW71081.1"/>
    </source>
</evidence>
<proteinExistence type="predicted"/>
<accession>A0A3B0XU80</accession>
<dbReference type="EMBL" id="UOFL01000010">
    <property type="protein sequence ID" value="VAW71081.1"/>
    <property type="molecule type" value="Genomic_DNA"/>
</dbReference>
<sequence length="137" mass="15117">DKKIMFEPNPNTANGLPIWEVKLVNGKEVKQSTFGKLEIGGKILYIKSAEGYPSLMLKNNPRIPTNARSYTHVEGRAASIMRQSGIKSAKLTINNTNGVCDPCRGNMEKSLLPDGGKLNVRYPDGQGGYTQRILIKR</sequence>